<keyword evidence="1" id="KW-0732">Signal</keyword>
<evidence type="ECO:0008006" key="4">
    <source>
        <dbReference type="Google" id="ProtNLM"/>
    </source>
</evidence>
<organism evidence="2 3">
    <name type="scientific">Piedraia hortae CBS 480.64</name>
    <dbReference type="NCBI Taxonomy" id="1314780"/>
    <lineage>
        <taxon>Eukaryota</taxon>
        <taxon>Fungi</taxon>
        <taxon>Dikarya</taxon>
        <taxon>Ascomycota</taxon>
        <taxon>Pezizomycotina</taxon>
        <taxon>Dothideomycetes</taxon>
        <taxon>Dothideomycetidae</taxon>
        <taxon>Capnodiales</taxon>
        <taxon>Piedraiaceae</taxon>
        <taxon>Piedraia</taxon>
    </lineage>
</organism>
<proteinExistence type="predicted"/>
<feature type="chain" id="PRO_5025596169" description="Secreted protein" evidence="1">
    <location>
        <begin position="31"/>
        <end position="92"/>
    </location>
</feature>
<evidence type="ECO:0000313" key="3">
    <source>
        <dbReference type="Proteomes" id="UP000799421"/>
    </source>
</evidence>
<feature type="signal peptide" evidence="1">
    <location>
        <begin position="1"/>
        <end position="30"/>
    </location>
</feature>
<sequence length="92" mass="10800">MRLQPTFLSWKVTSAFHLLSLLGSYTNTNGYPCLNPSVNHVCSHHDHHLRASCTFSFNRYAKCWYMMECVHGDLAQRHVQYGHGEWKQEQYP</sequence>
<evidence type="ECO:0000256" key="1">
    <source>
        <dbReference type="SAM" id="SignalP"/>
    </source>
</evidence>
<name>A0A6A7C7W8_9PEZI</name>
<reference evidence="2" key="1">
    <citation type="journal article" date="2020" name="Stud. Mycol.">
        <title>101 Dothideomycetes genomes: a test case for predicting lifestyles and emergence of pathogens.</title>
        <authorList>
            <person name="Haridas S."/>
            <person name="Albert R."/>
            <person name="Binder M."/>
            <person name="Bloem J."/>
            <person name="Labutti K."/>
            <person name="Salamov A."/>
            <person name="Andreopoulos B."/>
            <person name="Baker S."/>
            <person name="Barry K."/>
            <person name="Bills G."/>
            <person name="Bluhm B."/>
            <person name="Cannon C."/>
            <person name="Castanera R."/>
            <person name="Culley D."/>
            <person name="Daum C."/>
            <person name="Ezra D."/>
            <person name="Gonzalez J."/>
            <person name="Henrissat B."/>
            <person name="Kuo A."/>
            <person name="Liang C."/>
            <person name="Lipzen A."/>
            <person name="Lutzoni F."/>
            <person name="Magnuson J."/>
            <person name="Mondo S."/>
            <person name="Nolan M."/>
            <person name="Ohm R."/>
            <person name="Pangilinan J."/>
            <person name="Park H.-J."/>
            <person name="Ramirez L."/>
            <person name="Alfaro M."/>
            <person name="Sun H."/>
            <person name="Tritt A."/>
            <person name="Yoshinaga Y."/>
            <person name="Zwiers L.-H."/>
            <person name="Turgeon B."/>
            <person name="Goodwin S."/>
            <person name="Spatafora J."/>
            <person name="Crous P."/>
            <person name="Grigoriev I."/>
        </authorList>
    </citation>
    <scope>NUCLEOTIDE SEQUENCE</scope>
    <source>
        <strain evidence="2">CBS 480.64</strain>
    </source>
</reference>
<evidence type="ECO:0000313" key="2">
    <source>
        <dbReference type="EMBL" id="KAF2863601.1"/>
    </source>
</evidence>
<dbReference type="Proteomes" id="UP000799421">
    <property type="component" value="Unassembled WGS sequence"/>
</dbReference>
<keyword evidence="3" id="KW-1185">Reference proteome</keyword>
<gene>
    <name evidence="2" type="ORF">K470DRAFT_105044</name>
</gene>
<dbReference type="EMBL" id="MU005960">
    <property type="protein sequence ID" value="KAF2863601.1"/>
    <property type="molecule type" value="Genomic_DNA"/>
</dbReference>
<protein>
    <recommendedName>
        <fullName evidence="4">Secreted protein</fullName>
    </recommendedName>
</protein>
<accession>A0A6A7C7W8</accession>
<dbReference type="AlphaFoldDB" id="A0A6A7C7W8"/>